<evidence type="ECO:0000259" key="4">
    <source>
        <dbReference type="PROSITE" id="PS50014"/>
    </source>
</evidence>
<feature type="compositionally biased region" description="Basic residues" evidence="3">
    <location>
        <begin position="619"/>
        <end position="628"/>
    </location>
</feature>
<keyword evidence="6" id="KW-1185">Reference proteome</keyword>
<feature type="domain" description="Bromo" evidence="4">
    <location>
        <begin position="323"/>
        <end position="400"/>
    </location>
</feature>
<dbReference type="EMBL" id="RXIC02000019">
    <property type="protein sequence ID" value="KAB1227871.1"/>
    <property type="molecule type" value="Genomic_DNA"/>
</dbReference>
<feature type="compositionally biased region" description="Acidic residues" evidence="3">
    <location>
        <begin position="566"/>
        <end position="577"/>
    </location>
</feature>
<accession>A0A6A1WRE8</accession>
<dbReference type="Pfam" id="PF00439">
    <property type="entry name" value="Bromodomain"/>
    <property type="match status" value="1"/>
</dbReference>
<dbReference type="AlphaFoldDB" id="A0A6A1WRE8"/>
<dbReference type="PANTHER" id="PTHR37888:SF8">
    <property type="entry name" value="HISTONE-LYSINE N-METHYLTRANSFERASE, H3 LYSINE-79 SPECIFIC-LIKE"/>
    <property type="match status" value="1"/>
</dbReference>
<feature type="region of interest" description="Disordered" evidence="3">
    <location>
        <begin position="503"/>
        <end position="664"/>
    </location>
</feature>
<feature type="compositionally biased region" description="Basic residues" evidence="3">
    <location>
        <begin position="586"/>
        <end position="595"/>
    </location>
</feature>
<evidence type="ECO:0000256" key="3">
    <source>
        <dbReference type="SAM" id="MobiDB-lite"/>
    </source>
</evidence>
<organism evidence="5 6">
    <name type="scientific">Morella rubra</name>
    <name type="common">Chinese bayberry</name>
    <dbReference type="NCBI Taxonomy" id="262757"/>
    <lineage>
        <taxon>Eukaryota</taxon>
        <taxon>Viridiplantae</taxon>
        <taxon>Streptophyta</taxon>
        <taxon>Embryophyta</taxon>
        <taxon>Tracheophyta</taxon>
        <taxon>Spermatophyta</taxon>
        <taxon>Magnoliopsida</taxon>
        <taxon>eudicotyledons</taxon>
        <taxon>Gunneridae</taxon>
        <taxon>Pentapetalae</taxon>
        <taxon>rosids</taxon>
        <taxon>fabids</taxon>
        <taxon>Fagales</taxon>
        <taxon>Myricaceae</taxon>
        <taxon>Morella</taxon>
    </lineage>
</organism>
<protein>
    <recommendedName>
        <fullName evidence="4">Bromo domain-containing protein</fullName>
    </recommendedName>
</protein>
<dbReference type="SUPFAM" id="SSF47370">
    <property type="entry name" value="Bromodomain"/>
    <property type="match status" value="1"/>
</dbReference>
<evidence type="ECO:0000256" key="2">
    <source>
        <dbReference type="PROSITE-ProRule" id="PRU00035"/>
    </source>
</evidence>
<feature type="region of interest" description="Disordered" evidence="3">
    <location>
        <begin position="116"/>
        <end position="307"/>
    </location>
</feature>
<dbReference type="InterPro" id="IPR001005">
    <property type="entry name" value="SANT/Myb"/>
</dbReference>
<dbReference type="PANTHER" id="PTHR37888">
    <property type="entry name" value="DNA-BINDING BROMODOMAIN-CONTAINING PROTEIN"/>
    <property type="match status" value="1"/>
</dbReference>
<reference evidence="5 6" key="1">
    <citation type="journal article" date="2019" name="Plant Biotechnol. J.">
        <title>The red bayberry genome and genetic basis of sex determination.</title>
        <authorList>
            <person name="Jia H.M."/>
            <person name="Jia H.J."/>
            <person name="Cai Q.L."/>
            <person name="Wang Y."/>
            <person name="Zhao H.B."/>
            <person name="Yang W.F."/>
            <person name="Wang G.Y."/>
            <person name="Li Y.H."/>
            <person name="Zhan D.L."/>
            <person name="Shen Y.T."/>
            <person name="Niu Q.F."/>
            <person name="Chang L."/>
            <person name="Qiu J."/>
            <person name="Zhao L."/>
            <person name="Xie H.B."/>
            <person name="Fu W.Y."/>
            <person name="Jin J."/>
            <person name="Li X.W."/>
            <person name="Jiao Y."/>
            <person name="Zhou C.C."/>
            <person name="Tu T."/>
            <person name="Chai C.Y."/>
            <person name="Gao J.L."/>
            <person name="Fan L.J."/>
            <person name="van de Weg E."/>
            <person name="Wang J.Y."/>
            <person name="Gao Z.S."/>
        </authorList>
    </citation>
    <scope>NUCLEOTIDE SEQUENCE [LARGE SCALE GENOMIC DNA]</scope>
    <source>
        <tissue evidence="5">Leaves</tissue>
    </source>
</reference>
<sequence length="664" mass="74174">MAREHGASAKPWGTLEELLLACAVNRHGTTSWDSIAGELQNRSSSVPSLLPLTLTPQYCKDKFDDLKRRFMPVNGDESASLVDELRRIRVEELRREVQRRDVSIVSLELKVKRLEQERERSLKDEAEAVDLKKDLEGDGQETTQSPEKLAGKSVSGDVSDDKENRSFNESNSTSQRGDGQVPPNGVVGDQVRPEPEGNEPDPGRSGSAHVKDSSYDNGKVEHIDEDAGGEEEVGAKSSRAGGPGESNERLESVGESKREKEAASKQSSDVQSSASLSMKKRLRRGGEEVSSGEEPEGDEVSPARRRVSAVKSEPLVKLLGIIRSHRLSSVFERRLRSQDGMSSQESERYKSWIRQHLDLQTVQSRLDRGVYEDCVQKFFRDLLLLFNNGVVFFRKSSSEHAAARELRAIVRKELNHRLRKPQSRTVKPEPSREPDTISKPSKQSSMVVCGKRSSMKALIAEGAHRKVEKREEVEEKPDVSRKKNDASFVKIEEKGIRKKRTKEILGRRSSRTSNKGGEMKHEYGVNELSSHDSMEVKMDKKENTVKKKQGAASFLKRMKQNSSSEVLEDADDSDEDSKESRSDKEKKRRGRKREGIKREERVTRSSTGGRGGREENSAKVKRGVGRPPKRPESVATAAVGKRGRDNGETDGVGGAGRSRKRSKR</sequence>
<feature type="compositionally biased region" description="Acidic residues" evidence="3">
    <location>
        <begin position="223"/>
        <end position="232"/>
    </location>
</feature>
<feature type="compositionally biased region" description="Basic and acidic residues" evidence="3">
    <location>
        <begin position="246"/>
        <end position="263"/>
    </location>
</feature>
<dbReference type="PROSITE" id="PS50014">
    <property type="entry name" value="BROMODOMAIN_2"/>
    <property type="match status" value="1"/>
</dbReference>
<feature type="region of interest" description="Disordered" evidence="3">
    <location>
        <begin position="417"/>
        <end position="447"/>
    </location>
</feature>
<feature type="compositionally biased region" description="Basic and acidic residues" evidence="3">
    <location>
        <begin position="116"/>
        <end position="136"/>
    </location>
</feature>
<evidence type="ECO:0000313" key="6">
    <source>
        <dbReference type="Proteomes" id="UP000516437"/>
    </source>
</evidence>
<feature type="compositionally biased region" description="Polar residues" evidence="3">
    <location>
        <begin position="167"/>
        <end position="177"/>
    </location>
</feature>
<dbReference type="CDD" id="cd00167">
    <property type="entry name" value="SANT"/>
    <property type="match status" value="1"/>
</dbReference>
<comment type="caution">
    <text evidence="5">The sequence shown here is derived from an EMBL/GenBank/DDBJ whole genome shotgun (WGS) entry which is preliminary data.</text>
</comment>
<dbReference type="InterPro" id="IPR036427">
    <property type="entry name" value="Bromodomain-like_sf"/>
</dbReference>
<dbReference type="Pfam" id="PF00249">
    <property type="entry name" value="Myb_DNA-binding"/>
    <property type="match status" value="1"/>
</dbReference>
<feature type="compositionally biased region" description="Basic and acidic residues" evidence="3">
    <location>
        <begin position="209"/>
        <end position="222"/>
    </location>
</feature>
<dbReference type="OrthoDB" id="1742084at2759"/>
<dbReference type="Gene3D" id="1.20.920.10">
    <property type="entry name" value="Bromodomain-like"/>
    <property type="match status" value="1"/>
</dbReference>
<dbReference type="SMART" id="SM00717">
    <property type="entry name" value="SANT"/>
    <property type="match status" value="1"/>
</dbReference>
<proteinExistence type="predicted"/>
<dbReference type="InterPro" id="IPR001487">
    <property type="entry name" value="Bromodomain"/>
</dbReference>
<feature type="compositionally biased region" description="Basic and acidic residues" evidence="3">
    <location>
        <begin position="517"/>
        <end position="545"/>
    </location>
</feature>
<feature type="compositionally biased region" description="Acidic residues" evidence="3">
    <location>
        <begin position="290"/>
        <end position="299"/>
    </location>
</feature>
<feature type="compositionally biased region" description="Basic and acidic residues" evidence="3">
    <location>
        <begin position="426"/>
        <end position="436"/>
    </location>
</feature>
<feature type="compositionally biased region" description="Low complexity" evidence="3">
    <location>
        <begin position="264"/>
        <end position="277"/>
    </location>
</feature>
<evidence type="ECO:0000256" key="1">
    <source>
        <dbReference type="ARBA" id="ARBA00023117"/>
    </source>
</evidence>
<evidence type="ECO:0000313" key="5">
    <source>
        <dbReference type="EMBL" id="KAB1227871.1"/>
    </source>
</evidence>
<name>A0A6A1WRE8_9ROSI</name>
<gene>
    <name evidence="5" type="ORF">CJ030_MR1G012665</name>
</gene>
<dbReference type="Proteomes" id="UP000516437">
    <property type="component" value="Chromosome 1"/>
</dbReference>
<keyword evidence="1 2" id="KW-0103">Bromodomain</keyword>
<dbReference type="SMART" id="SM00297">
    <property type="entry name" value="BROMO"/>
    <property type="match status" value="1"/>
</dbReference>